<evidence type="ECO:0000259" key="3">
    <source>
        <dbReference type="PROSITE" id="PS50048"/>
    </source>
</evidence>
<dbReference type="SUPFAM" id="SSF57701">
    <property type="entry name" value="Zn2/Cys6 DNA-binding domain"/>
    <property type="match status" value="1"/>
</dbReference>
<evidence type="ECO:0000313" key="5">
    <source>
        <dbReference type="Proteomes" id="UP000094444"/>
    </source>
</evidence>
<feature type="domain" description="Zn(2)-C6 fungal-type" evidence="3">
    <location>
        <begin position="10"/>
        <end position="42"/>
    </location>
</feature>
<keyword evidence="1" id="KW-0539">Nucleus</keyword>
<organism evidence="4 5">
    <name type="scientific">Diaporthe helianthi</name>
    <dbReference type="NCBI Taxonomy" id="158607"/>
    <lineage>
        <taxon>Eukaryota</taxon>
        <taxon>Fungi</taxon>
        <taxon>Dikarya</taxon>
        <taxon>Ascomycota</taxon>
        <taxon>Pezizomycotina</taxon>
        <taxon>Sordariomycetes</taxon>
        <taxon>Sordariomycetidae</taxon>
        <taxon>Diaporthales</taxon>
        <taxon>Diaporthaceae</taxon>
        <taxon>Diaporthe</taxon>
    </lineage>
</organism>
<dbReference type="GO" id="GO:0008270">
    <property type="term" value="F:zinc ion binding"/>
    <property type="evidence" value="ECO:0007669"/>
    <property type="project" value="InterPro"/>
</dbReference>
<dbReference type="GO" id="GO:0000981">
    <property type="term" value="F:DNA-binding transcription factor activity, RNA polymerase II-specific"/>
    <property type="evidence" value="ECO:0007669"/>
    <property type="project" value="InterPro"/>
</dbReference>
<dbReference type="InterPro" id="IPR036864">
    <property type="entry name" value="Zn2-C6_fun-type_DNA-bd_sf"/>
</dbReference>
<proteinExistence type="predicted"/>
<reference evidence="4" key="1">
    <citation type="submission" date="2017-09" db="EMBL/GenBank/DDBJ databases">
        <title>Polyketide synthases of a Diaporthe helianthi virulent isolate.</title>
        <authorList>
            <person name="Baroncelli R."/>
        </authorList>
    </citation>
    <scope>NUCLEOTIDE SEQUENCE [LARGE SCALE GENOMIC DNA]</scope>
    <source>
        <strain evidence="4">7/96</strain>
    </source>
</reference>
<dbReference type="InParanoid" id="A0A2P5HZA4"/>
<feature type="region of interest" description="Disordered" evidence="2">
    <location>
        <begin position="185"/>
        <end position="251"/>
    </location>
</feature>
<dbReference type="AlphaFoldDB" id="A0A2P5HZA4"/>
<name>A0A2P5HZA4_DIAHE</name>
<accession>A0A2P5HZA4</accession>
<evidence type="ECO:0000256" key="2">
    <source>
        <dbReference type="SAM" id="MobiDB-lite"/>
    </source>
</evidence>
<evidence type="ECO:0000256" key="1">
    <source>
        <dbReference type="ARBA" id="ARBA00023242"/>
    </source>
</evidence>
<feature type="compositionally biased region" description="Low complexity" evidence="2">
    <location>
        <begin position="235"/>
        <end position="249"/>
    </location>
</feature>
<keyword evidence="5" id="KW-1185">Reference proteome</keyword>
<evidence type="ECO:0000313" key="4">
    <source>
        <dbReference type="EMBL" id="POS75590.1"/>
    </source>
</evidence>
<dbReference type="Proteomes" id="UP000094444">
    <property type="component" value="Unassembled WGS sequence"/>
</dbReference>
<dbReference type="OrthoDB" id="2574141at2759"/>
<dbReference type="PROSITE" id="PS00463">
    <property type="entry name" value="ZN2_CY6_FUNGAL_1"/>
    <property type="match status" value="1"/>
</dbReference>
<dbReference type="Pfam" id="PF00172">
    <property type="entry name" value="Zn_clus"/>
    <property type="match status" value="1"/>
</dbReference>
<dbReference type="EMBL" id="MAVT02000468">
    <property type="protein sequence ID" value="POS75590.1"/>
    <property type="molecule type" value="Genomic_DNA"/>
</dbReference>
<dbReference type="Gene3D" id="4.10.240.10">
    <property type="entry name" value="Zn(2)-C6 fungal-type DNA-binding domain"/>
    <property type="match status" value="1"/>
</dbReference>
<sequence>MPPEISRRSACNRCHTLKSRCTTAPGSVSCDRCSRLGIPCKYTRGRSYYASPAPDRSAYPLTRRDVPAGIRYCWTPAAYFADARDGLPPPLPPPPPFGPSPPLSLMHWMSPPHTTGFGVEYVDAPVHHTDWDMLNEGMMLPNSWAQHRPSPVDPTALITPSIEEDIDMDLLIDRAVATLMPPESDAALQGKKADHRVNPAAPAGLVSPASKAVSGHKEGTPRRTTPAAHDDESTPMGPQASPGQPSPSGNLYQQLLDLQGRLYTAAAAGDDNNDHVEKLFKESEILLDILGWLVEDLPKDTRH</sequence>
<dbReference type="InterPro" id="IPR001138">
    <property type="entry name" value="Zn2Cys6_DnaBD"/>
</dbReference>
<dbReference type="PROSITE" id="PS50048">
    <property type="entry name" value="ZN2_CY6_FUNGAL_2"/>
    <property type="match status" value="1"/>
</dbReference>
<gene>
    <name evidence="4" type="ORF">DHEL01_v206013</name>
</gene>
<dbReference type="STRING" id="158607.A0A2P5HZA4"/>
<comment type="caution">
    <text evidence="4">The sequence shown here is derived from an EMBL/GenBank/DDBJ whole genome shotgun (WGS) entry which is preliminary data.</text>
</comment>
<protein>
    <recommendedName>
        <fullName evidence="3">Zn(2)-C6 fungal-type domain-containing protein</fullName>
    </recommendedName>
</protein>